<accession>A0A0R3D3A7</accession>
<dbReference type="SUPFAM" id="SSF55031">
    <property type="entry name" value="Bacterial exopeptidase dimerisation domain"/>
    <property type="match status" value="1"/>
</dbReference>
<keyword evidence="2" id="KW-0378">Hydrolase</keyword>
<name>A0A0R3D3A7_9BRAD</name>
<dbReference type="OrthoDB" id="9809784at2"/>
<dbReference type="InterPro" id="IPR011650">
    <property type="entry name" value="Peptidase_M20_dimer"/>
</dbReference>
<dbReference type="EMBL" id="LJYG01000106">
    <property type="protein sequence ID" value="KRQ04262.1"/>
    <property type="molecule type" value="Genomic_DNA"/>
</dbReference>
<keyword evidence="5" id="KW-1185">Reference proteome</keyword>
<organism evidence="4 5">
    <name type="scientific">Bradyrhizobium manausense</name>
    <dbReference type="NCBI Taxonomy" id="989370"/>
    <lineage>
        <taxon>Bacteria</taxon>
        <taxon>Pseudomonadati</taxon>
        <taxon>Pseudomonadota</taxon>
        <taxon>Alphaproteobacteria</taxon>
        <taxon>Hyphomicrobiales</taxon>
        <taxon>Nitrobacteraceae</taxon>
        <taxon>Bradyrhizobium</taxon>
    </lineage>
</organism>
<dbReference type="InterPro" id="IPR036264">
    <property type="entry name" value="Bact_exopeptidase_dim_dom"/>
</dbReference>
<feature type="domain" description="Peptidase M20 dimerisation" evidence="3">
    <location>
        <begin position="215"/>
        <end position="318"/>
    </location>
</feature>
<dbReference type="PANTHER" id="PTHR43808:SF3">
    <property type="entry name" value="ACETYLORNITHINE DEACETYLASE"/>
    <property type="match status" value="1"/>
</dbReference>
<dbReference type="Pfam" id="PF01546">
    <property type="entry name" value="Peptidase_M20"/>
    <property type="match status" value="1"/>
</dbReference>
<dbReference type="Proteomes" id="UP000051936">
    <property type="component" value="Unassembled WGS sequence"/>
</dbReference>
<comment type="caution">
    <text evidence="4">The sequence shown here is derived from an EMBL/GenBank/DDBJ whole genome shotgun (WGS) entry which is preliminary data.</text>
</comment>
<evidence type="ECO:0000259" key="3">
    <source>
        <dbReference type="Pfam" id="PF07687"/>
    </source>
</evidence>
<dbReference type="InterPro" id="IPR002933">
    <property type="entry name" value="Peptidase_M20"/>
</dbReference>
<sequence length="432" mass="47115">MQMPVTPPNSELEQRVLSRITEQRWLELASELIRTGQPRSGNPLDPDLPPAEEEAISMLVAGKLEALGMEVTKHSAQPHRPNVLGVLKGREGAPSLILNDHLDTYPVVEPEKWHMTDFDPFKATRHGDLLYARGTSDTRGNLAASLLAVQALIEEGVKFDGTLMCCYTVDEERNGTEGSIYMLSKVGLTADYEITAEPTAWGDVSGDWGMNLSVANSGHCLVEVTVQGVKSHIWRPDISVNAIMESAKLLPKLKEMAFTHVPGKFMGHTPPCCSVVRIRGGLPGEMQFSPDACTITLAVVGVVPGMTLDSVLSDIERLGKETFAGVNDVKVAVRQVPGSLFVNATEPVPVEEEPCRSLRAVYRRLMGREPGVNRKNAFNDTIRFREAGINAVTFGPGEDGWAVDNENISITKSVMATQIYALTIMQILGVRT</sequence>
<dbReference type="Gene3D" id="3.30.70.360">
    <property type="match status" value="1"/>
</dbReference>
<protein>
    <submittedName>
        <fullName evidence="4">Peptidase M20</fullName>
    </submittedName>
</protein>
<dbReference type="STRING" id="989370.AOQ71_29645"/>
<proteinExistence type="predicted"/>
<dbReference type="PANTHER" id="PTHR43808">
    <property type="entry name" value="ACETYLORNITHINE DEACETYLASE"/>
    <property type="match status" value="1"/>
</dbReference>
<evidence type="ECO:0000256" key="1">
    <source>
        <dbReference type="ARBA" id="ARBA00022723"/>
    </source>
</evidence>
<evidence type="ECO:0000256" key="2">
    <source>
        <dbReference type="ARBA" id="ARBA00022801"/>
    </source>
</evidence>
<reference evidence="4 5" key="1">
    <citation type="submission" date="2015-09" db="EMBL/GenBank/DDBJ databases">
        <title>Draft Genome Sequence of Bradyrhizobium manausense Strain BR 3351T, a Novel Symbiotic Nitrogen-Fixing Alphaproteobacterium Isolated from Brazilian Amazon Rain Forest.</title>
        <authorList>
            <person name="De Araujo J.L."/>
            <person name="Zilli J.E."/>
        </authorList>
    </citation>
    <scope>NUCLEOTIDE SEQUENCE [LARGE SCALE GENOMIC DNA]</scope>
    <source>
        <strain evidence="4 5">BR3351</strain>
    </source>
</reference>
<gene>
    <name evidence="4" type="ORF">AOQ71_29645</name>
</gene>
<dbReference type="GO" id="GO:0046872">
    <property type="term" value="F:metal ion binding"/>
    <property type="evidence" value="ECO:0007669"/>
    <property type="project" value="UniProtKB-KW"/>
</dbReference>
<evidence type="ECO:0000313" key="5">
    <source>
        <dbReference type="Proteomes" id="UP000051936"/>
    </source>
</evidence>
<dbReference type="GO" id="GO:0016787">
    <property type="term" value="F:hydrolase activity"/>
    <property type="evidence" value="ECO:0007669"/>
    <property type="project" value="UniProtKB-KW"/>
</dbReference>
<dbReference type="AlphaFoldDB" id="A0A0R3D3A7"/>
<dbReference type="Pfam" id="PF07687">
    <property type="entry name" value="M20_dimer"/>
    <property type="match status" value="1"/>
</dbReference>
<dbReference type="InterPro" id="IPR050072">
    <property type="entry name" value="Peptidase_M20A"/>
</dbReference>
<dbReference type="Gene3D" id="3.40.630.10">
    <property type="entry name" value="Zn peptidases"/>
    <property type="match status" value="2"/>
</dbReference>
<keyword evidence="1" id="KW-0479">Metal-binding</keyword>
<dbReference type="RefSeq" id="WP_057754334.1">
    <property type="nucleotide sequence ID" value="NZ_LJYG01000106.1"/>
</dbReference>
<evidence type="ECO:0000313" key="4">
    <source>
        <dbReference type="EMBL" id="KRQ04262.1"/>
    </source>
</evidence>
<dbReference type="SUPFAM" id="SSF53187">
    <property type="entry name" value="Zn-dependent exopeptidases"/>
    <property type="match status" value="1"/>
</dbReference>